<name>A0A2G9TZU0_TELCI</name>
<keyword evidence="3" id="KW-0677">Repeat</keyword>
<evidence type="ECO:0000256" key="2">
    <source>
        <dbReference type="ARBA" id="ARBA00022729"/>
    </source>
</evidence>
<dbReference type="Pfam" id="PF12947">
    <property type="entry name" value="EGF_3"/>
    <property type="match status" value="1"/>
</dbReference>
<keyword evidence="4" id="KW-0106">Calcium</keyword>
<evidence type="ECO:0000256" key="1">
    <source>
        <dbReference type="ARBA" id="ARBA00022536"/>
    </source>
</evidence>
<dbReference type="PROSITE" id="PS01186">
    <property type="entry name" value="EGF_2"/>
    <property type="match status" value="3"/>
</dbReference>
<protein>
    <submittedName>
        <fullName evidence="9">Calcium binding EGF domain protein</fullName>
    </submittedName>
</protein>
<organism evidence="9 10">
    <name type="scientific">Teladorsagia circumcincta</name>
    <name type="common">Brown stomach worm</name>
    <name type="synonym">Ostertagia circumcincta</name>
    <dbReference type="NCBI Taxonomy" id="45464"/>
    <lineage>
        <taxon>Eukaryota</taxon>
        <taxon>Metazoa</taxon>
        <taxon>Ecdysozoa</taxon>
        <taxon>Nematoda</taxon>
        <taxon>Chromadorea</taxon>
        <taxon>Rhabditida</taxon>
        <taxon>Rhabditina</taxon>
        <taxon>Rhabditomorpha</taxon>
        <taxon>Strongyloidea</taxon>
        <taxon>Trichostrongylidae</taxon>
        <taxon>Teladorsagia</taxon>
    </lineage>
</organism>
<keyword evidence="1 7" id="KW-0245">EGF-like domain</keyword>
<keyword evidence="2" id="KW-0732">Signal</keyword>
<evidence type="ECO:0000256" key="7">
    <source>
        <dbReference type="PROSITE-ProRule" id="PRU00076"/>
    </source>
</evidence>
<dbReference type="PANTHER" id="PTHR24039">
    <property type="entry name" value="FIBRILLIN-RELATED"/>
    <property type="match status" value="1"/>
</dbReference>
<dbReference type="InterPro" id="IPR000742">
    <property type="entry name" value="EGF"/>
</dbReference>
<dbReference type="InterPro" id="IPR049883">
    <property type="entry name" value="NOTCH1_EGF-like"/>
</dbReference>
<keyword evidence="6" id="KW-0325">Glycoprotein</keyword>
<evidence type="ECO:0000313" key="10">
    <source>
        <dbReference type="Proteomes" id="UP000230423"/>
    </source>
</evidence>
<dbReference type="InterPro" id="IPR009030">
    <property type="entry name" value="Growth_fac_rcpt_cys_sf"/>
</dbReference>
<dbReference type="InterPro" id="IPR001881">
    <property type="entry name" value="EGF-like_Ca-bd_dom"/>
</dbReference>
<evidence type="ECO:0000256" key="5">
    <source>
        <dbReference type="ARBA" id="ARBA00023157"/>
    </source>
</evidence>
<feature type="domain" description="EGF-like" evidence="8">
    <location>
        <begin position="59"/>
        <end position="101"/>
    </location>
</feature>
<dbReference type="SMART" id="SM00179">
    <property type="entry name" value="EGF_CA"/>
    <property type="match status" value="3"/>
</dbReference>
<dbReference type="CDD" id="cd00054">
    <property type="entry name" value="EGF_CA"/>
    <property type="match status" value="3"/>
</dbReference>
<dbReference type="Pfam" id="PF06119">
    <property type="entry name" value="NIDO"/>
    <property type="match status" value="1"/>
</dbReference>
<dbReference type="GO" id="GO:0005509">
    <property type="term" value="F:calcium ion binding"/>
    <property type="evidence" value="ECO:0007669"/>
    <property type="project" value="InterPro"/>
</dbReference>
<evidence type="ECO:0000259" key="8">
    <source>
        <dbReference type="PROSITE" id="PS50026"/>
    </source>
</evidence>
<dbReference type="EMBL" id="KZ350767">
    <property type="protein sequence ID" value="PIO63556.1"/>
    <property type="molecule type" value="Genomic_DNA"/>
</dbReference>
<reference evidence="9 10" key="1">
    <citation type="submission" date="2015-09" db="EMBL/GenBank/DDBJ databases">
        <title>Draft genome of the parasitic nematode Teladorsagia circumcincta isolate WARC Sus (inbred).</title>
        <authorList>
            <person name="Mitreva M."/>
        </authorList>
    </citation>
    <scope>NUCLEOTIDE SEQUENCE [LARGE SCALE GENOMIC DNA]</scope>
    <source>
        <strain evidence="9 10">S</strain>
    </source>
</reference>
<feature type="disulfide bond" evidence="7">
    <location>
        <begin position="26"/>
        <end position="43"/>
    </location>
</feature>
<dbReference type="PROSITE" id="PS00010">
    <property type="entry name" value="ASX_HYDROXYL"/>
    <property type="match status" value="3"/>
</dbReference>
<proteinExistence type="predicted"/>
<dbReference type="SUPFAM" id="SSF57184">
    <property type="entry name" value="Growth factor receptor domain"/>
    <property type="match status" value="1"/>
</dbReference>
<dbReference type="Proteomes" id="UP000230423">
    <property type="component" value="Unassembled WGS sequence"/>
</dbReference>
<dbReference type="Gene3D" id="2.10.25.10">
    <property type="entry name" value="Laminin"/>
    <property type="match status" value="3"/>
</dbReference>
<dbReference type="Pfam" id="PF07645">
    <property type="entry name" value="EGF_CA"/>
    <property type="match status" value="2"/>
</dbReference>
<dbReference type="PANTHER" id="PTHR24039:SF28">
    <property type="entry name" value="EGF-LIKE DOMAIN-CONTAINING PROTEIN"/>
    <property type="match status" value="1"/>
</dbReference>
<dbReference type="FunFam" id="2.10.25.10:FF:000038">
    <property type="entry name" value="Fibrillin 2"/>
    <property type="match status" value="2"/>
</dbReference>
<sequence>MDNAYVNPDGNPTRIYINECRETSPCGDNIGVECVNRPGSYECRCKDGFEGDPRKGCSDVNECLMGTQHCGPHAKCINAIGGYECECLPGFERITEGAGCTDIDECFLSVCHPAASCANLVGSFSCSCPDGFVGDGMQCHETILYPIANDSIVVPRKADALATIDLPSPVFVFGKPYERVYMKRKYKRLQMSRESVAAKANTMKKDGTPGISGRPRPAISRLNHSTLSSNGVLSFDRPLPGIIERAETLREAAIFALHVQYDYAREGLVAYTYINESDTSAYSLLSRSSTGVQNNFRLRNFQTKTLHLFTFDRMRQAGSENLNSFQIVLAQSNEATMLTLIYEKTQSKGPMTGIASPTSSFHLLPNDMLSSHSNVGQPGKWMYRIDNGISTCPAGTEHPPLCDKVKGHAVANKEFGILLLATLSALRRTPLNSIRHEYDREAGCGGAGVAVTGYIAVAVAAPVSGVPGEAVRGGTVVDITGCFPALFMAAAPTSGVAREY</sequence>
<dbReference type="InterPro" id="IPR018097">
    <property type="entry name" value="EGF_Ca-bd_CS"/>
</dbReference>
<dbReference type="AlphaFoldDB" id="A0A2G9TZU0"/>
<dbReference type="InterPro" id="IPR024731">
    <property type="entry name" value="NELL2-like_EGF"/>
</dbReference>
<dbReference type="OrthoDB" id="10045365at2759"/>
<dbReference type="InterPro" id="IPR003886">
    <property type="entry name" value="NIDO_dom"/>
</dbReference>
<dbReference type="SMART" id="SM00539">
    <property type="entry name" value="NIDO"/>
    <property type="match status" value="1"/>
</dbReference>
<keyword evidence="10" id="KW-1185">Reference proteome</keyword>
<feature type="domain" description="EGF-like" evidence="8">
    <location>
        <begin position="16"/>
        <end position="58"/>
    </location>
</feature>
<evidence type="ECO:0000256" key="3">
    <source>
        <dbReference type="ARBA" id="ARBA00022737"/>
    </source>
</evidence>
<dbReference type="GO" id="GO:0007160">
    <property type="term" value="P:cell-matrix adhesion"/>
    <property type="evidence" value="ECO:0007669"/>
    <property type="project" value="InterPro"/>
</dbReference>
<evidence type="ECO:0000256" key="4">
    <source>
        <dbReference type="ARBA" id="ARBA00022837"/>
    </source>
</evidence>
<evidence type="ECO:0000313" key="9">
    <source>
        <dbReference type="EMBL" id="PIO63556.1"/>
    </source>
</evidence>
<dbReference type="PROSITE" id="PS01187">
    <property type="entry name" value="EGF_CA"/>
    <property type="match status" value="2"/>
</dbReference>
<feature type="domain" description="EGF-like" evidence="8">
    <location>
        <begin position="102"/>
        <end position="140"/>
    </location>
</feature>
<dbReference type="PROSITE" id="PS50026">
    <property type="entry name" value="EGF_3"/>
    <property type="match status" value="3"/>
</dbReference>
<keyword evidence="5 7" id="KW-1015">Disulfide bond</keyword>
<comment type="caution">
    <text evidence="7">Lacks conserved residue(s) required for the propagation of feature annotation.</text>
</comment>
<dbReference type="SMART" id="SM00181">
    <property type="entry name" value="EGF"/>
    <property type="match status" value="3"/>
</dbReference>
<accession>A0A2G9TZU0</accession>
<gene>
    <name evidence="9" type="ORF">TELCIR_14840</name>
</gene>
<dbReference type="InterPro" id="IPR000152">
    <property type="entry name" value="EGF-type_Asp/Asn_hydroxyl_site"/>
</dbReference>
<evidence type="ECO:0000256" key="6">
    <source>
        <dbReference type="ARBA" id="ARBA00023180"/>
    </source>
</evidence>
<dbReference type="GO" id="GO:0071944">
    <property type="term" value="C:cell periphery"/>
    <property type="evidence" value="ECO:0007669"/>
    <property type="project" value="UniProtKB-ARBA"/>
</dbReference>